<dbReference type="AlphaFoldDB" id="A0AA40D753"/>
<name>A0AA40D753_9PEZI</name>
<organism evidence="2 3">
    <name type="scientific">Lasiodiplodia hormozganensis</name>
    <dbReference type="NCBI Taxonomy" id="869390"/>
    <lineage>
        <taxon>Eukaryota</taxon>
        <taxon>Fungi</taxon>
        <taxon>Dikarya</taxon>
        <taxon>Ascomycota</taxon>
        <taxon>Pezizomycotina</taxon>
        <taxon>Dothideomycetes</taxon>
        <taxon>Dothideomycetes incertae sedis</taxon>
        <taxon>Botryosphaeriales</taxon>
        <taxon>Botryosphaeriaceae</taxon>
        <taxon>Lasiodiplodia</taxon>
    </lineage>
</organism>
<sequence>MSPRPTDRIYPDDVQIEPAYLGLGAESKARCVPDGVVRGLGGEMYDTGDPGYWDTEGKIVFFGCNDRHIELCGLRIHLKDVKARIPSCSGVQGCIGRGPSRRAGPTAGTNHRPERASGCGGVAKGQDTTVELDGTLRELAQAIDALGASSSIQNIDEQPLGKHRVLFTEHGWAATYAHDDSSSVFKVSVLSTLAPGNVDTRCLAEAWDVMLVAHRTLRSR</sequence>
<dbReference type="EMBL" id="JAUJDW010000005">
    <property type="protein sequence ID" value="KAK0662674.1"/>
    <property type="molecule type" value="Genomic_DNA"/>
</dbReference>
<gene>
    <name evidence="2" type="ORF">DIS24_g1754</name>
</gene>
<evidence type="ECO:0000256" key="1">
    <source>
        <dbReference type="SAM" id="MobiDB-lite"/>
    </source>
</evidence>
<dbReference type="Proteomes" id="UP001175001">
    <property type="component" value="Unassembled WGS sequence"/>
</dbReference>
<feature type="region of interest" description="Disordered" evidence="1">
    <location>
        <begin position="99"/>
        <end position="121"/>
    </location>
</feature>
<comment type="caution">
    <text evidence="2">The sequence shown here is derived from an EMBL/GenBank/DDBJ whole genome shotgun (WGS) entry which is preliminary data.</text>
</comment>
<evidence type="ECO:0000313" key="3">
    <source>
        <dbReference type="Proteomes" id="UP001175001"/>
    </source>
</evidence>
<accession>A0AA40D753</accession>
<evidence type="ECO:0008006" key="4">
    <source>
        <dbReference type="Google" id="ProtNLM"/>
    </source>
</evidence>
<protein>
    <recommendedName>
        <fullName evidence="4">AMP-dependent synthetase/ligase domain-containing protein</fullName>
    </recommendedName>
</protein>
<reference evidence="2" key="1">
    <citation type="submission" date="2023-06" db="EMBL/GenBank/DDBJ databases">
        <title>Multi-omics analyses reveal the molecular pathogenesis toolkit of Lasiodiplodia hormozganensis, a cross-kingdom pathogen.</title>
        <authorList>
            <person name="Felix C."/>
            <person name="Meneses R."/>
            <person name="Goncalves M.F.M."/>
            <person name="Tilleman L."/>
            <person name="Duarte A.S."/>
            <person name="Jorrin-Novo J.V."/>
            <person name="Van De Peer Y."/>
            <person name="Deforce D."/>
            <person name="Van Nieuwerburgh F."/>
            <person name="Esteves A.C."/>
            <person name="Alves A."/>
        </authorList>
    </citation>
    <scope>NUCLEOTIDE SEQUENCE</scope>
    <source>
        <strain evidence="2">CBS 339.90</strain>
    </source>
</reference>
<keyword evidence="3" id="KW-1185">Reference proteome</keyword>
<proteinExistence type="predicted"/>
<evidence type="ECO:0000313" key="2">
    <source>
        <dbReference type="EMBL" id="KAK0662674.1"/>
    </source>
</evidence>
<dbReference type="SUPFAM" id="SSF56801">
    <property type="entry name" value="Acetyl-CoA synthetase-like"/>
    <property type="match status" value="1"/>
</dbReference>